<protein>
    <submittedName>
        <fullName evidence="2">Uncharacterized protein</fullName>
    </submittedName>
</protein>
<name>A0A8S9HPZ9_BRACR</name>
<gene>
    <name evidence="2" type="ORF">F2Q68_00016246</name>
</gene>
<feature type="region of interest" description="Disordered" evidence="1">
    <location>
        <begin position="165"/>
        <end position="236"/>
    </location>
</feature>
<proteinExistence type="predicted"/>
<dbReference type="EMBL" id="QGKW02001940">
    <property type="protein sequence ID" value="KAF2558672.1"/>
    <property type="molecule type" value="Genomic_DNA"/>
</dbReference>
<accession>A0A8S9HPZ9</accession>
<evidence type="ECO:0000256" key="1">
    <source>
        <dbReference type="SAM" id="MobiDB-lite"/>
    </source>
</evidence>
<feature type="compositionally biased region" description="Polar residues" evidence="1">
    <location>
        <begin position="65"/>
        <end position="75"/>
    </location>
</feature>
<feature type="compositionally biased region" description="Polar residues" evidence="1">
    <location>
        <begin position="203"/>
        <end position="213"/>
    </location>
</feature>
<dbReference type="AlphaFoldDB" id="A0A8S9HPZ9"/>
<feature type="region of interest" description="Disordered" evidence="1">
    <location>
        <begin position="333"/>
        <end position="363"/>
    </location>
</feature>
<sequence length="363" mass="39356">MRDGFGMLLKEIKLLGDRMKSVEKKVGITKKGTASNDLQITASSPPKCGQEPGSESVNGAKAGQNDAQEPSSSKELSLVVAKESEVKPSEQSGEPSVLVLDKGAPIVSDVHQVESRRQTKKAKAMEFVRGKSEDVADAMRDGFGMLLKEIKLLGDRMKSVEKKVGITKKGTASNDLQITASSPPKCGQEPGSESVNGAKAGQNDAQEPSSSKELSLVVAKESEVKPSEQSGEPSVLVLDKGAPIVSDVHQVESRRQTKKAKAMEFVRGKSEAGQGYDPFAPFDKKMSKVLTDWVKLDPANKFNKKVRKLKRNPTWRKRNPAWLKRNPALVEAMSDGSHERDETPTFKLGKQLGKREGQATCSS</sequence>
<evidence type="ECO:0000313" key="3">
    <source>
        <dbReference type="Proteomes" id="UP000712281"/>
    </source>
</evidence>
<comment type="caution">
    <text evidence="2">The sequence shown here is derived from an EMBL/GenBank/DDBJ whole genome shotgun (WGS) entry which is preliminary data.</text>
</comment>
<organism evidence="2 3">
    <name type="scientific">Brassica cretica</name>
    <name type="common">Mustard</name>
    <dbReference type="NCBI Taxonomy" id="69181"/>
    <lineage>
        <taxon>Eukaryota</taxon>
        <taxon>Viridiplantae</taxon>
        <taxon>Streptophyta</taxon>
        <taxon>Embryophyta</taxon>
        <taxon>Tracheophyta</taxon>
        <taxon>Spermatophyta</taxon>
        <taxon>Magnoliopsida</taxon>
        <taxon>eudicotyledons</taxon>
        <taxon>Gunneridae</taxon>
        <taxon>Pentapetalae</taxon>
        <taxon>rosids</taxon>
        <taxon>malvids</taxon>
        <taxon>Brassicales</taxon>
        <taxon>Brassicaceae</taxon>
        <taxon>Brassiceae</taxon>
        <taxon>Brassica</taxon>
    </lineage>
</organism>
<feature type="compositionally biased region" description="Polar residues" evidence="1">
    <location>
        <begin position="32"/>
        <end position="44"/>
    </location>
</feature>
<dbReference type="Proteomes" id="UP000712281">
    <property type="component" value="Unassembled WGS sequence"/>
</dbReference>
<feature type="compositionally biased region" description="Polar residues" evidence="1">
    <location>
        <begin position="170"/>
        <end position="182"/>
    </location>
</feature>
<evidence type="ECO:0000313" key="2">
    <source>
        <dbReference type="EMBL" id="KAF2558672.1"/>
    </source>
</evidence>
<reference evidence="2" key="1">
    <citation type="submission" date="2019-12" db="EMBL/GenBank/DDBJ databases">
        <title>Genome sequencing and annotation of Brassica cretica.</title>
        <authorList>
            <person name="Studholme D.J."/>
            <person name="Sarris P.F."/>
        </authorList>
    </citation>
    <scope>NUCLEOTIDE SEQUENCE</scope>
    <source>
        <strain evidence="2">PFS-001/15</strain>
        <tissue evidence="2">Leaf</tissue>
    </source>
</reference>
<feature type="region of interest" description="Disordered" evidence="1">
    <location>
        <begin position="26"/>
        <end position="100"/>
    </location>
</feature>